<gene>
    <name evidence="1" type="ORF">ISN44_As09g009090</name>
</gene>
<dbReference type="OrthoDB" id="10669408at2759"/>
<evidence type="ECO:0000313" key="2">
    <source>
        <dbReference type="Proteomes" id="UP000694251"/>
    </source>
</evidence>
<accession>A0A8T2AIN8</accession>
<proteinExistence type="predicted"/>
<dbReference type="EMBL" id="JAEFBJ010000009">
    <property type="protein sequence ID" value="KAG7572549.1"/>
    <property type="molecule type" value="Genomic_DNA"/>
</dbReference>
<reference evidence="1 2" key="1">
    <citation type="submission" date="2020-12" db="EMBL/GenBank/DDBJ databases">
        <title>Concerted genomic and epigenomic changes stabilize Arabidopsis allopolyploids.</title>
        <authorList>
            <person name="Chen Z."/>
        </authorList>
    </citation>
    <scope>NUCLEOTIDE SEQUENCE [LARGE SCALE GENOMIC DNA]</scope>
    <source>
        <strain evidence="1">As9502</strain>
        <tissue evidence="1">Leaf</tissue>
    </source>
</reference>
<evidence type="ECO:0000313" key="1">
    <source>
        <dbReference type="EMBL" id="KAG7572549.1"/>
    </source>
</evidence>
<protein>
    <submittedName>
        <fullName evidence="1">Uncharacterized protein</fullName>
    </submittedName>
</protein>
<organism evidence="1 2">
    <name type="scientific">Arabidopsis suecica</name>
    <name type="common">Swedish thale-cress</name>
    <name type="synonym">Cardaminopsis suecica</name>
    <dbReference type="NCBI Taxonomy" id="45249"/>
    <lineage>
        <taxon>Eukaryota</taxon>
        <taxon>Viridiplantae</taxon>
        <taxon>Streptophyta</taxon>
        <taxon>Embryophyta</taxon>
        <taxon>Tracheophyta</taxon>
        <taxon>Spermatophyta</taxon>
        <taxon>Magnoliopsida</taxon>
        <taxon>eudicotyledons</taxon>
        <taxon>Gunneridae</taxon>
        <taxon>Pentapetalae</taxon>
        <taxon>rosids</taxon>
        <taxon>malvids</taxon>
        <taxon>Brassicales</taxon>
        <taxon>Brassicaceae</taxon>
        <taxon>Camelineae</taxon>
        <taxon>Arabidopsis</taxon>
    </lineage>
</organism>
<name>A0A8T2AIN8_ARASU</name>
<dbReference type="AlphaFoldDB" id="A0A8T2AIN8"/>
<keyword evidence="2" id="KW-1185">Reference proteome</keyword>
<comment type="caution">
    <text evidence="1">The sequence shown here is derived from an EMBL/GenBank/DDBJ whole genome shotgun (WGS) entry which is preliminary data.</text>
</comment>
<sequence length="400" mass="44576">MEKLDINIALDIVSRVGVDSFKALGGMLLASKFYHYLASHPIVLNNVSLEPFLADASLINEDSIYRPFFRLCLDSLNPTAAYLESIRLAAKLGRAEDALRLLYSTGNSPPHAWFTRALLEVCLGFYQESLATIDGFVLSIGSFREADAIGSTVFRHIMQIGPVKLRSHANTWHYGDIPTCYATRNAKSKKMNIIPHPLLLDIVRRLSQHGFRELGPLIAAGPESMALAFDETVLADVDIDEFVFTPQLAHTGSVYRPFFLRCLDAANYSAQFVEGLRLAAVEGPSQLSIDLLGAAAPHMLYARFALGIVLVCCGSFDQGMVVMESFFNLIPNIPEAVEIGEMFLHQVTLLMLRLPRSGRYDNTLRFGPGLPNCFLNNFMVLSLCRRCFVFMYATRFRELC</sequence>
<dbReference type="Proteomes" id="UP000694251">
    <property type="component" value="Chromosome 9"/>
</dbReference>